<keyword evidence="2" id="KW-1185">Reference proteome</keyword>
<protein>
    <submittedName>
        <fullName evidence="1">Uncharacterized protein</fullName>
    </submittedName>
</protein>
<proteinExistence type="predicted"/>
<dbReference type="Proteomes" id="UP001067235">
    <property type="component" value="Unassembled WGS sequence"/>
</dbReference>
<name>A0ABT4MYK0_GORRU</name>
<sequence length="183" mass="20928">MSDGSNRVEHVFSRSIRRRWSAQGDIATRDDLYRFVKQLRDDGIPVEASAAVLDFEAADYRRWLAGDQPLRVFEAETAERVQFSRQQIRNQESRLRRAGRPAAEPVDDCDRLMRAFESTVRLRAKELVADPPLHQSGWFPLMRLLAGEGVPVEVSATILGVDVVAYRDWVCDHRMQIDSSGDR</sequence>
<accession>A0ABT4MYK0</accession>
<comment type="caution">
    <text evidence="1">The sequence shown here is derived from an EMBL/GenBank/DDBJ whole genome shotgun (WGS) entry which is preliminary data.</text>
</comment>
<evidence type="ECO:0000313" key="2">
    <source>
        <dbReference type="Proteomes" id="UP001067235"/>
    </source>
</evidence>
<gene>
    <name evidence="1" type="ORF">O4213_18155</name>
</gene>
<organism evidence="1 2">
    <name type="scientific">Gordonia rubripertincta</name>
    <name type="common">Rhodococcus corallinus</name>
    <dbReference type="NCBI Taxonomy" id="36822"/>
    <lineage>
        <taxon>Bacteria</taxon>
        <taxon>Bacillati</taxon>
        <taxon>Actinomycetota</taxon>
        <taxon>Actinomycetes</taxon>
        <taxon>Mycobacteriales</taxon>
        <taxon>Gordoniaceae</taxon>
        <taxon>Gordonia</taxon>
    </lineage>
</organism>
<dbReference type="EMBL" id="JAPWIE010000005">
    <property type="protein sequence ID" value="MCZ4551919.1"/>
    <property type="molecule type" value="Genomic_DNA"/>
</dbReference>
<dbReference type="RefSeq" id="WP_301572787.1">
    <property type="nucleotide sequence ID" value="NZ_JAPWIE010000005.1"/>
</dbReference>
<reference evidence="1" key="1">
    <citation type="submission" date="2022-12" db="EMBL/GenBank/DDBJ databases">
        <authorList>
            <person name="Krivoruchko A.V."/>
            <person name="Elkin A."/>
        </authorList>
    </citation>
    <scope>NUCLEOTIDE SEQUENCE</scope>
    <source>
        <strain evidence="1">IEGM 1388</strain>
    </source>
</reference>
<evidence type="ECO:0000313" key="1">
    <source>
        <dbReference type="EMBL" id="MCZ4551919.1"/>
    </source>
</evidence>